<dbReference type="Proteomes" id="UP000030361">
    <property type="component" value="Chromosome"/>
</dbReference>
<evidence type="ECO:0000313" key="3">
    <source>
        <dbReference type="Proteomes" id="UP000030361"/>
    </source>
</evidence>
<name>A0A1S6QK69_9LACO</name>
<dbReference type="eggNOG" id="ENOG5031R7P">
    <property type="taxonomic scope" value="Bacteria"/>
</dbReference>
<protein>
    <recommendedName>
        <fullName evidence="4">Exonuclease SbcC</fullName>
    </recommendedName>
</protein>
<dbReference type="OrthoDB" id="2248290at2"/>
<keyword evidence="1" id="KW-0175">Coiled coil</keyword>
<sequence length="292" mass="34322">MDMKEQNDQFAQNDSILSSAIDHKLDYLNQINESIKNGDDLKLYELIDAARFHQEFKEDGEVPQQHDFSLVADLNSELSHHLSNKLIDYLGDTYPFFYYHEFELGKFNIYFGNWWDHRMFGELDALNVEFHFAEDEYNKLSDSFSLEAQNQRVNDAPMQQLADENERLSQLIEQQDQRDQQKEEIRAQIRENEEKSPMPWEAAKVREEKEALNKSMLELTQVDEEAANARQTMKENEAKILSLSKDETILNLEKQNIRSSFGSFEEFNKNNSQLYTKYLSFLEDGSKVNAND</sequence>
<gene>
    <name evidence="2" type="ORF">PL11_008695</name>
</gene>
<dbReference type="EMBL" id="CP018906">
    <property type="protein sequence ID" value="AQW21989.1"/>
    <property type="molecule type" value="Genomic_DNA"/>
</dbReference>
<evidence type="ECO:0008006" key="4">
    <source>
        <dbReference type="Google" id="ProtNLM"/>
    </source>
</evidence>
<dbReference type="RefSeq" id="WP_035167268.1">
    <property type="nucleotide sequence ID" value="NZ_CP018906.1"/>
</dbReference>
<evidence type="ECO:0000256" key="1">
    <source>
        <dbReference type="SAM" id="Coils"/>
    </source>
</evidence>
<proteinExistence type="predicted"/>
<dbReference type="KEGG" id="lcu:PL11_008695"/>
<evidence type="ECO:0000313" key="2">
    <source>
        <dbReference type="EMBL" id="AQW21989.1"/>
    </source>
</evidence>
<accession>A0A1S6QK69</accession>
<keyword evidence="3" id="KW-1185">Reference proteome</keyword>
<dbReference type="AlphaFoldDB" id="A0A1S6QK69"/>
<reference evidence="2 3" key="1">
    <citation type="journal article" date="2015" name="Genome Announc.">
        <title>Genome Sequence of Lactobacillus curieae CCTCC M 2011381T, a Novel Producer of Gamma-aminobutyric Acid.</title>
        <authorList>
            <person name="Wang Y."/>
            <person name="Wang Y."/>
            <person name="Lang C."/>
            <person name="Wei D."/>
            <person name="Xu P."/>
            <person name="Xie J."/>
        </authorList>
    </citation>
    <scope>NUCLEOTIDE SEQUENCE [LARGE SCALE GENOMIC DNA]</scope>
    <source>
        <strain evidence="2 3">CCTCC M 2011381</strain>
    </source>
</reference>
<feature type="coiled-coil region" evidence="1">
    <location>
        <begin position="123"/>
        <end position="246"/>
    </location>
</feature>
<organism evidence="2 3">
    <name type="scientific">Lentilactobacillus curieae</name>
    <dbReference type="NCBI Taxonomy" id="1138822"/>
    <lineage>
        <taxon>Bacteria</taxon>
        <taxon>Bacillati</taxon>
        <taxon>Bacillota</taxon>
        <taxon>Bacilli</taxon>
        <taxon>Lactobacillales</taxon>
        <taxon>Lactobacillaceae</taxon>
        <taxon>Lentilactobacillus</taxon>
    </lineage>
</organism>